<feature type="region of interest" description="Disordered" evidence="1">
    <location>
        <begin position="79"/>
        <end position="104"/>
    </location>
</feature>
<reference evidence="2 3" key="1">
    <citation type="submission" date="2024-03" db="EMBL/GenBank/DDBJ databases">
        <authorList>
            <person name="Gkanogiannis A."/>
            <person name="Becerra Lopez-Lavalle L."/>
        </authorList>
    </citation>
    <scope>NUCLEOTIDE SEQUENCE [LARGE SCALE GENOMIC DNA]</scope>
</reference>
<gene>
    <name evidence="2" type="ORF">CITCOLO1_LOCUS772</name>
</gene>
<name>A0ABP0XM28_9ROSI</name>
<protein>
    <submittedName>
        <fullName evidence="2">Uncharacterized protein</fullName>
    </submittedName>
</protein>
<keyword evidence="3" id="KW-1185">Reference proteome</keyword>
<proteinExistence type="predicted"/>
<sequence length="104" mass="11656">MVEYKEQQGAIEIGEQDSHDKMRFKSTADEVDDWLGGTTDGEQLNLLTSGWAARSGSSCERCWRAAGFRAKMAAQWRQVAGGRTKKKKMMRMGEGIPHTSQGFR</sequence>
<dbReference type="EMBL" id="OZ021735">
    <property type="protein sequence ID" value="CAK9309226.1"/>
    <property type="molecule type" value="Genomic_DNA"/>
</dbReference>
<dbReference type="Proteomes" id="UP001642487">
    <property type="component" value="Chromosome 1"/>
</dbReference>
<evidence type="ECO:0000313" key="2">
    <source>
        <dbReference type="EMBL" id="CAK9309226.1"/>
    </source>
</evidence>
<feature type="region of interest" description="Disordered" evidence="1">
    <location>
        <begin position="1"/>
        <end position="23"/>
    </location>
</feature>
<evidence type="ECO:0000313" key="3">
    <source>
        <dbReference type="Proteomes" id="UP001642487"/>
    </source>
</evidence>
<accession>A0ABP0XM28</accession>
<organism evidence="2 3">
    <name type="scientific">Citrullus colocynthis</name>
    <name type="common">colocynth</name>
    <dbReference type="NCBI Taxonomy" id="252529"/>
    <lineage>
        <taxon>Eukaryota</taxon>
        <taxon>Viridiplantae</taxon>
        <taxon>Streptophyta</taxon>
        <taxon>Embryophyta</taxon>
        <taxon>Tracheophyta</taxon>
        <taxon>Spermatophyta</taxon>
        <taxon>Magnoliopsida</taxon>
        <taxon>eudicotyledons</taxon>
        <taxon>Gunneridae</taxon>
        <taxon>Pentapetalae</taxon>
        <taxon>rosids</taxon>
        <taxon>fabids</taxon>
        <taxon>Cucurbitales</taxon>
        <taxon>Cucurbitaceae</taxon>
        <taxon>Benincaseae</taxon>
        <taxon>Citrullus</taxon>
    </lineage>
</organism>
<evidence type="ECO:0000256" key="1">
    <source>
        <dbReference type="SAM" id="MobiDB-lite"/>
    </source>
</evidence>